<feature type="chain" id="PRO_5040292463" evidence="1">
    <location>
        <begin position="19"/>
        <end position="99"/>
    </location>
</feature>
<evidence type="ECO:0000256" key="1">
    <source>
        <dbReference type="SAM" id="SignalP"/>
    </source>
</evidence>
<proteinExistence type="predicted"/>
<accession>A0A9N9RNZ6</accession>
<reference evidence="2" key="2">
    <citation type="submission" date="2022-10" db="EMBL/GenBank/DDBJ databases">
        <authorList>
            <consortium name="ENA_rothamsted_submissions"/>
            <consortium name="culmorum"/>
            <person name="King R."/>
        </authorList>
    </citation>
    <scope>NUCLEOTIDE SEQUENCE</scope>
</reference>
<keyword evidence="1" id="KW-0732">Signal</keyword>
<dbReference type="OrthoDB" id="10578327at2759"/>
<keyword evidence="3" id="KW-1185">Reference proteome</keyword>
<feature type="signal peptide" evidence="1">
    <location>
        <begin position="1"/>
        <end position="18"/>
    </location>
</feature>
<evidence type="ECO:0000313" key="3">
    <source>
        <dbReference type="Proteomes" id="UP001153620"/>
    </source>
</evidence>
<dbReference type="Proteomes" id="UP001153620">
    <property type="component" value="Chromosome 1"/>
</dbReference>
<gene>
    <name evidence="2" type="ORF">CHIRRI_LOCUS2974</name>
</gene>
<dbReference type="EMBL" id="OU895877">
    <property type="protein sequence ID" value="CAG9800020.1"/>
    <property type="molecule type" value="Genomic_DNA"/>
</dbReference>
<evidence type="ECO:0000313" key="2">
    <source>
        <dbReference type="EMBL" id="CAG9800020.1"/>
    </source>
</evidence>
<reference evidence="2" key="1">
    <citation type="submission" date="2022-01" db="EMBL/GenBank/DDBJ databases">
        <authorList>
            <person name="King R."/>
        </authorList>
    </citation>
    <scope>NUCLEOTIDE SEQUENCE</scope>
</reference>
<organism evidence="2 3">
    <name type="scientific">Chironomus riparius</name>
    <dbReference type="NCBI Taxonomy" id="315576"/>
    <lineage>
        <taxon>Eukaryota</taxon>
        <taxon>Metazoa</taxon>
        <taxon>Ecdysozoa</taxon>
        <taxon>Arthropoda</taxon>
        <taxon>Hexapoda</taxon>
        <taxon>Insecta</taxon>
        <taxon>Pterygota</taxon>
        <taxon>Neoptera</taxon>
        <taxon>Endopterygota</taxon>
        <taxon>Diptera</taxon>
        <taxon>Nematocera</taxon>
        <taxon>Chironomoidea</taxon>
        <taxon>Chironomidae</taxon>
        <taxon>Chironominae</taxon>
        <taxon>Chironomus</taxon>
    </lineage>
</organism>
<dbReference type="AlphaFoldDB" id="A0A9N9RNZ6"/>
<sequence>MKILLTFLVLIACKASLSLPTATEAKGILDGIVPGGSTTTTAAPGLIPGLGLPAPVNNLANSGPMLILGGFQAIVTKFDPSLIQGLPGLAGLPQLPAGK</sequence>
<name>A0A9N9RNZ6_9DIPT</name>
<protein>
    <submittedName>
        <fullName evidence="2">Uncharacterized protein</fullName>
    </submittedName>
</protein>